<evidence type="ECO:0008006" key="3">
    <source>
        <dbReference type="Google" id="ProtNLM"/>
    </source>
</evidence>
<organism evidence="1 2">
    <name type="scientific">Ostreobium quekettii</name>
    <dbReference type="NCBI Taxonomy" id="121088"/>
    <lineage>
        <taxon>Eukaryota</taxon>
        <taxon>Viridiplantae</taxon>
        <taxon>Chlorophyta</taxon>
        <taxon>core chlorophytes</taxon>
        <taxon>Ulvophyceae</taxon>
        <taxon>TCBD clade</taxon>
        <taxon>Bryopsidales</taxon>
        <taxon>Ostreobineae</taxon>
        <taxon>Ostreobiaceae</taxon>
        <taxon>Ostreobium</taxon>
    </lineage>
</organism>
<dbReference type="Proteomes" id="UP000708148">
    <property type="component" value="Unassembled WGS sequence"/>
</dbReference>
<name>A0A8S1IT77_9CHLO</name>
<comment type="caution">
    <text evidence="1">The sequence shown here is derived from an EMBL/GenBank/DDBJ whole genome shotgun (WGS) entry which is preliminary data.</text>
</comment>
<sequence length="269" mass="29732">MPGTGYPVDWDGVWQTQASGVSIETLVRSSAPKHPTGLGAGALIEDILENRINSTQVVLAAILDLLTSQCDRHPQNVFVNEDGDVTLIDNDQVFGHCWKPDNLDSMFIPTTEKHSLEAVGFPYMRTLDPEQIRQKPSVMMLLDYRCHADGGVIGTDYPPSVTACMKRIRDMSAEGITNRYNMPSEEMSVAVKGRATAMLEKGFEWAVLNSEPKRDPKFVFPWQRPCCNMTRAGGEASKDFSCATGWAPEVIPQDKSVIVVPNGVQEEGW</sequence>
<dbReference type="AlphaFoldDB" id="A0A8S1IT77"/>
<gene>
    <name evidence="1" type="ORF">OSTQU699_LOCUS3773</name>
</gene>
<evidence type="ECO:0000313" key="2">
    <source>
        <dbReference type="Proteomes" id="UP000708148"/>
    </source>
</evidence>
<accession>A0A8S1IT77</accession>
<reference evidence="1" key="1">
    <citation type="submission" date="2020-12" db="EMBL/GenBank/DDBJ databases">
        <authorList>
            <person name="Iha C."/>
        </authorList>
    </citation>
    <scope>NUCLEOTIDE SEQUENCE</scope>
</reference>
<dbReference type="EMBL" id="CAJHUC010000822">
    <property type="protein sequence ID" value="CAD7698412.1"/>
    <property type="molecule type" value="Genomic_DNA"/>
</dbReference>
<keyword evidence="2" id="KW-1185">Reference proteome</keyword>
<protein>
    <recommendedName>
        <fullName evidence="3">PI3K/PI4K catalytic domain-containing protein</fullName>
    </recommendedName>
</protein>
<dbReference type="OrthoDB" id="498415at2759"/>
<evidence type="ECO:0000313" key="1">
    <source>
        <dbReference type="EMBL" id="CAD7698412.1"/>
    </source>
</evidence>
<proteinExistence type="predicted"/>